<protein>
    <submittedName>
        <fullName evidence="2">Uncharacterized protein</fullName>
    </submittedName>
</protein>
<dbReference type="Pfam" id="PF12520">
    <property type="entry name" value="DUF3723"/>
    <property type="match status" value="1"/>
</dbReference>
<evidence type="ECO:0000313" key="3">
    <source>
        <dbReference type="Proteomes" id="UP000030663"/>
    </source>
</evidence>
<organism evidence="2 3">
    <name type="scientific">Fusarium oxysporum f. sp. raphani 54005</name>
    <dbReference type="NCBI Taxonomy" id="1089458"/>
    <lineage>
        <taxon>Eukaryota</taxon>
        <taxon>Fungi</taxon>
        <taxon>Dikarya</taxon>
        <taxon>Ascomycota</taxon>
        <taxon>Pezizomycotina</taxon>
        <taxon>Sordariomycetes</taxon>
        <taxon>Hypocreomycetidae</taxon>
        <taxon>Hypocreales</taxon>
        <taxon>Nectriaceae</taxon>
        <taxon>Fusarium</taxon>
        <taxon>Fusarium oxysporum species complex</taxon>
    </lineage>
</organism>
<sequence length="750" mass="85768">MNQNQIESVEQQLYHDRGIYFRGTARIRFANLRFGNLCPREPNKKITTQLKERFSGEGCLRLEPKNHIPAVISQDTLEACIRASPNVSQDVLLENNGKHPPELRLPEDCMVECLQGLHRVAAGKEFLPRRDWWWTIDLYLEDASEDLKTSLSEEYSNSINFSDGEIFLKLRYYHDNTNKKTGTVFAEKRMWGRLSRDKQKDLKQLLNNELILARLDALRIIPGLFIGFRIEHRFMAMKCHEEASNYLLHILQVWKSILGDQKLLMGCVDRQTVELLQLRAPGYSSHDALVVSKGIREGTIFPAIGHQSTRKRIWMNLKSLPCLIPSLYSFFEDLKYLHPPAKVVRQLVAPSKKSTREAMWRAFTAHGMPENQWLLQTGDGESDYKWLDGSYSDQFEFSYQQIWLYAWRYWVELIPECPRKEEGEATPIPGRPDPRRWRDLARLAARLGFESDEIDKFLNSDPDQEIAREALLKARSPEHFVYDDSAFESYVTEVCRIFNLAREKPTNNLKPCLLVPGCGESLARRCGRVFDNAYMADRKHLFLPYIHGKANGEASGVSSFAVRVSVYFAFFGKRLPAGNTSTELSDVYVSSNSTDEGQQGTASTTVVTPATPEIPSVKNDIPAAPPSGDLQTLPTSASDIEMIDYIPNDTSQIVIKLWQGGQMKDYREPIPINRDAVEKVMSVWESKGYKLLNAQGRAMRSNHVYLEVTKSKSNIVVITKDDNISHEMMGALRQSLRADKRFKQRRKAAS</sequence>
<feature type="compositionally biased region" description="Low complexity" evidence="1">
    <location>
        <begin position="601"/>
        <end position="611"/>
    </location>
</feature>
<dbReference type="HOGENOM" id="CLU_004286_3_0_1"/>
<dbReference type="AlphaFoldDB" id="X0BNI4"/>
<reference evidence="2 3" key="1">
    <citation type="submission" date="2011-11" db="EMBL/GenBank/DDBJ databases">
        <title>The Genome Sequence of Fusarium oxysporum PHW815.</title>
        <authorList>
            <consortium name="The Broad Institute Genome Sequencing Platform"/>
            <person name="Ma L.-J."/>
            <person name="Gale L.R."/>
            <person name="Schwartz D.C."/>
            <person name="Zhou S."/>
            <person name="Corby-Kistler H."/>
            <person name="Young S.K."/>
            <person name="Zeng Q."/>
            <person name="Gargeya S."/>
            <person name="Fitzgerald M."/>
            <person name="Haas B."/>
            <person name="Abouelleil A."/>
            <person name="Alvarado L."/>
            <person name="Arachchi H.M."/>
            <person name="Berlin A."/>
            <person name="Brown A."/>
            <person name="Chapman S.B."/>
            <person name="Chen Z."/>
            <person name="Dunbar C."/>
            <person name="Freedman E."/>
            <person name="Gearin G."/>
            <person name="Goldberg J."/>
            <person name="Griggs A."/>
            <person name="Gujja S."/>
            <person name="Heiman D."/>
            <person name="Howarth C."/>
            <person name="Larson L."/>
            <person name="Lui A."/>
            <person name="MacDonald P.J.P."/>
            <person name="Montmayeur A."/>
            <person name="Murphy C."/>
            <person name="Neiman D."/>
            <person name="Pearson M."/>
            <person name="Priest M."/>
            <person name="Roberts A."/>
            <person name="Saif S."/>
            <person name="Shea T."/>
            <person name="Shenoy N."/>
            <person name="Sisk P."/>
            <person name="Stolte C."/>
            <person name="Sykes S."/>
            <person name="Wortman J."/>
            <person name="Nusbaum C."/>
            <person name="Birren B."/>
        </authorList>
    </citation>
    <scope>NUCLEOTIDE SEQUENCE [LARGE SCALE GENOMIC DNA]</scope>
    <source>
        <strain evidence="2 3">54005</strain>
    </source>
</reference>
<dbReference type="Proteomes" id="UP000030663">
    <property type="component" value="Unassembled WGS sequence"/>
</dbReference>
<keyword evidence="3" id="KW-1185">Reference proteome</keyword>
<evidence type="ECO:0000256" key="1">
    <source>
        <dbReference type="SAM" id="MobiDB-lite"/>
    </source>
</evidence>
<dbReference type="InterPro" id="IPR022198">
    <property type="entry name" value="DUF3723"/>
</dbReference>
<dbReference type="OrthoDB" id="5084901at2759"/>
<evidence type="ECO:0000313" key="2">
    <source>
        <dbReference type="EMBL" id="EXK83416.1"/>
    </source>
</evidence>
<name>X0BNI4_FUSOX</name>
<feature type="compositionally biased region" description="Polar residues" evidence="1">
    <location>
        <begin position="591"/>
        <end position="600"/>
    </location>
</feature>
<dbReference type="EMBL" id="JH658402">
    <property type="protein sequence ID" value="EXK83416.1"/>
    <property type="molecule type" value="Genomic_DNA"/>
</dbReference>
<proteinExistence type="predicted"/>
<feature type="region of interest" description="Disordered" evidence="1">
    <location>
        <begin position="591"/>
        <end position="633"/>
    </location>
</feature>
<gene>
    <name evidence="2" type="ORF">FOQG_12278</name>
</gene>
<accession>X0BNI4</accession>